<proteinExistence type="predicted"/>
<dbReference type="Proteomes" id="UP000265520">
    <property type="component" value="Unassembled WGS sequence"/>
</dbReference>
<evidence type="ECO:0000313" key="2">
    <source>
        <dbReference type="Proteomes" id="UP000265520"/>
    </source>
</evidence>
<keyword evidence="2" id="KW-1185">Reference proteome</keyword>
<organism evidence="1 2">
    <name type="scientific">Trifolium medium</name>
    <dbReference type="NCBI Taxonomy" id="97028"/>
    <lineage>
        <taxon>Eukaryota</taxon>
        <taxon>Viridiplantae</taxon>
        <taxon>Streptophyta</taxon>
        <taxon>Embryophyta</taxon>
        <taxon>Tracheophyta</taxon>
        <taxon>Spermatophyta</taxon>
        <taxon>Magnoliopsida</taxon>
        <taxon>eudicotyledons</taxon>
        <taxon>Gunneridae</taxon>
        <taxon>Pentapetalae</taxon>
        <taxon>rosids</taxon>
        <taxon>fabids</taxon>
        <taxon>Fabales</taxon>
        <taxon>Fabaceae</taxon>
        <taxon>Papilionoideae</taxon>
        <taxon>50 kb inversion clade</taxon>
        <taxon>NPAAA clade</taxon>
        <taxon>Hologalegina</taxon>
        <taxon>IRL clade</taxon>
        <taxon>Trifolieae</taxon>
        <taxon>Trifolium</taxon>
    </lineage>
</organism>
<feature type="non-terminal residue" evidence="1">
    <location>
        <position position="48"/>
    </location>
</feature>
<reference evidence="1 2" key="1">
    <citation type="journal article" date="2018" name="Front. Plant Sci.">
        <title>Red Clover (Trifolium pratense) and Zigzag Clover (T. medium) - A Picture of Genomic Similarities and Differences.</title>
        <authorList>
            <person name="Dluhosova J."/>
            <person name="Istvanek J."/>
            <person name="Nedelnik J."/>
            <person name="Repkova J."/>
        </authorList>
    </citation>
    <scope>NUCLEOTIDE SEQUENCE [LARGE SCALE GENOMIC DNA]</scope>
    <source>
        <strain evidence="2">cv. 10/8</strain>
        <tissue evidence="1">Leaf</tissue>
    </source>
</reference>
<accession>A0A392V9G9</accession>
<sequence length="48" mass="5009">MGCVGLLAGKSVHGYIVKNGWDLNVEIGAALVNMYAKGGVLRNAAMVF</sequence>
<name>A0A392V9G9_9FABA</name>
<protein>
    <submittedName>
        <fullName evidence="1">Pentatricopeptide repeat-containing protein</fullName>
    </submittedName>
</protein>
<dbReference type="AlphaFoldDB" id="A0A392V9G9"/>
<evidence type="ECO:0000313" key="1">
    <source>
        <dbReference type="EMBL" id="MCI84073.1"/>
    </source>
</evidence>
<comment type="caution">
    <text evidence="1">The sequence shown here is derived from an EMBL/GenBank/DDBJ whole genome shotgun (WGS) entry which is preliminary data.</text>
</comment>
<dbReference type="EMBL" id="LXQA011082250">
    <property type="protein sequence ID" value="MCI84073.1"/>
    <property type="molecule type" value="Genomic_DNA"/>
</dbReference>